<evidence type="ECO:0000256" key="1">
    <source>
        <dbReference type="SAM" id="MobiDB-lite"/>
    </source>
</evidence>
<proteinExistence type="predicted"/>
<dbReference type="EMBL" id="JABFCT010000012">
    <property type="protein sequence ID" value="KAF5871370.1"/>
    <property type="molecule type" value="Genomic_DNA"/>
</dbReference>
<gene>
    <name evidence="3" type="ORF">Bfra_007885ia</name>
</gene>
<dbReference type="RefSeq" id="XP_037190317.1">
    <property type="nucleotide sequence ID" value="XM_037338254.1"/>
</dbReference>
<reference evidence="3 4" key="1">
    <citation type="journal article" date="2020" name="Phytopathology">
        <title>A high-quality genome resource of Botrytis fragariae, a new and rapidly spreading fungal pathogen causing strawberry gray mold in the U.S.A.</title>
        <authorList>
            <person name="Wu Y."/>
            <person name="Saski C.A."/>
            <person name="Schnabel G."/>
            <person name="Xiao S."/>
            <person name="Hu M."/>
        </authorList>
    </citation>
    <scope>NUCLEOTIDE SEQUENCE [LARGE SCALE GENOMIC DNA]</scope>
    <source>
        <strain evidence="3 4">BVB16</strain>
    </source>
</reference>
<feature type="region of interest" description="Disordered" evidence="1">
    <location>
        <begin position="165"/>
        <end position="186"/>
    </location>
</feature>
<keyword evidence="2" id="KW-1133">Transmembrane helix</keyword>
<evidence type="ECO:0000256" key="2">
    <source>
        <dbReference type="SAM" id="Phobius"/>
    </source>
</evidence>
<feature type="compositionally biased region" description="Polar residues" evidence="1">
    <location>
        <begin position="169"/>
        <end position="186"/>
    </location>
</feature>
<dbReference type="OrthoDB" id="10443807at2759"/>
<feature type="transmembrane region" description="Helical" evidence="2">
    <location>
        <begin position="108"/>
        <end position="126"/>
    </location>
</feature>
<keyword evidence="2" id="KW-0472">Membrane</keyword>
<protein>
    <submittedName>
        <fullName evidence="3">Uncharacterized protein</fullName>
    </submittedName>
</protein>
<dbReference type="Proteomes" id="UP000531561">
    <property type="component" value="Unassembled WGS sequence"/>
</dbReference>
<keyword evidence="2" id="KW-0812">Transmembrane</keyword>
<dbReference type="GeneID" id="59261946"/>
<evidence type="ECO:0000313" key="3">
    <source>
        <dbReference type="EMBL" id="KAF5871370.1"/>
    </source>
</evidence>
<accession>A0A8H6AQ95</accession>
<name>A0A8H6AQ95_9HELO</name>
<organism evidence="3 4">
    <name type="scientific">Botrytis fragariae</name>
    <dbReference type="NCBI Taxonomy" id="1964551"/>
    <lineage>
        <taxon>Eukaryota</taxon>
        <taxon>Fungi</taxon>
        <taxon>Dikarya</taxon>
        <taxon>Ascomycota</taxon>
        <taxon>Pezizomycotina</taxon>
        <taxon>Leotiomycetes</taxon>
        <taxon>Helotiales</taxon>
        <taxon>Sclerotiniaceae</taxon>
        <taxon>Botrytis</taxon>
    </lineage>
</organism>
<sequence>MSEAPHADPSTRGFTTLSFCGCLELPEPVFNADNNAVLKMSPVTPTKYSFDGYNVVFNTSPITPTDYSACDYHGSETPIQFSLADRPIWSIFPATGPFVLPFDVQKLLVLWLSAGILVTLVGNANIPLLKMSETCQDIISLVCTHTQVKKIPDIAIVARKEGEEPCPNPLTTKNGGSESQCSYATT</sequence>
<evidence type="ECO:0000313" key="4">
    <source>
        <dbReference type="Proteomes" id="UP000531561"/>
    </source>
</evidence>
<comment type="caution">
    <text evidence="3">The sequence shown here is derived from an EMBL/GenBank/DDBJ whole genome shotgun (WGS) entry which is preliminary data.</text>
</comment>
<dbReference type="AlphaFoldDB" id="A0A8H6AQ95"/>
<keyword evidence="4" id="KW-1185">Reference proteome</keyword>